<dbReference type="VEuPathDB" id="TrichDB:TVAG_151870"/>
<evidence type="ECO:0000313" key="3">
    <source>
        <dbReference type="Proteomes" id="UP000001542"/>
    </source>
</evidence>
<dbReference type="RefSeq" id="XP_001318603.1">
    <property type="nucleotide sequence ID" value="XM_001318568.1"/>
</dbReference>
<feature type="compositionally biased region" description="Polar residues" evidence="1">
    <location>
        <begin position="87"/>
        <end position="98"/>
    </location>
</feature>
<keyword evidence="3" id="KW-1185">Reference proteome</keyword>
<dbReference type="OrthoDB" id="10545795at2759"/>
<feature type="region of interest" description="Disordered" evidence="1">
    <location>
        <begin position="281"/>
        <end position="301"/>
    </location>
</feature>
<dbReference type="VEuPathDB" id="TrichDB:TVAGG3_0400900"/>
<dbReference type="Proteomes" id="UP000001542">
    <property type="component" value="Unassembled WGS sequence"/>
</dbReference>
<evidence type="ECO:0000313" key="2">
    <source>
        <dbReference type="EMBL" id="EAY06380.1"/>
    </source>
</evidence>
<dbReference type="InParanoid" id="A2ELV2"/>
<gene>
    <name evidence="2" type="ORF">TVAG_151870</name>
</gene>
<dbReference type="AlphaFoldDB" id="A2ELV2"/>
<sequence length="447" mass="50903">MKSRKGSFQTLSKFGRLHFDDADTPDIGDIDEILSELKSFDRKSRVKRKSLKAGISERLLAGEKAQRRPRKITKTVPKHTKQPPTIPQATFKNDSSTDVPGADQYNPDYEVLLKRAPSLSISNLPKTVNYDPDTMTMRQMVDSWSNIRIANYLNSRKEIQEPTYNEFKKEDKVPGIISRTQPTYVKNRFETDTPAPNHYNISRDVSKSSILPFHAQAPRPDNDSGPDRTHFGLAASIDATKPRSVSHLLPPNISRDKSKDIKTNIWEEIENEQKILMNQLQKPKDTKNSAPKPVKPRYVPKPDVSPFAQFMRTEAPDVEYDVEGNLRSLNKKIPPRENFGRRLDDSDRAIYQKSEAPDVIYPNTNDAWLKTIPSSGNAPSFDQMHDRKEAYAYMPKTCGGGYTYVETNWNRGQAVRFDLMGKRKLVLEVPPQYKQGRSSSQCAAVFN</sequence>
<accession>A2ELV2</accession>
<organism evidence="2 3">
    <name type="scientific">Trichomonas vaginalis (strain ATCC PRA-98 / G3)</name>
    <dbReference type="NCBI Taxonomy" id="412133"/>
    <lineage>
        <taxon>Eukaryota</taxon>
        <taxon>Metamonada</taxon>
        <taxon>Parabasalia</taxon>
        <taxon>Trichomonadida</taxon>
        <taxon>Trichomonadidae</taxon>
        <taxon>Trichomonas</taxon>
    </lineage>
</organism>
<feature type="compositionally biased region" description="Basic residues" evidence="1">
    <location>
        <begin position="67"/>
        <end position="81"/>
    </location>
</feature>
<name>A2ELV2_TRIV3</name>
<dbReference type="SMR" id="A2ELV2"/>
<proteinExistence type="predicted"/>
<evidence type="ECO:0000256" key="1">
    <source>
        <dbReference type="SAM" id="MobiDB-lite"/>
    </source>
</evidence>
<protein>
    <submittedName>
        <fullName evidence="2">Uncharacterized protein</fullName>
    </submittedName>
</protein>
<dbReference type="KEGG" id="tva:4764255"/>
<feature type="region of interest" description="Disordered" evidence="1">
    <location>
        <begin position="58"/>
        <end position="101"/>
    </location>
</feature>
<dbReference type="EMBL" id="DS113425">
    <property type="protein sequence ID" value="EAY06380.1"/>
    <property type="molecule type" value="Genomic_DNA"/>
</dbReference>
<reference evidence="2" key="2">
    <citation type="journal article" date="2007" name="Science">
        <title>Draft genome sequence of the sexually transmitted pathogen Trichomonas vaginalis.</title>
        <authorList>
            <person name="Carlton J.M."/>
            <person name="Hirt R.P."/>
            <person name="Silva J.C."/>
            <person name="Delcher A.L."/>
            <person name="Schatz M."/>
            <person name="Zhao Q."/>
            <person name="Wortman J.R."/>
            <person name="Bidwell S.L."/>
            <person name="Alsmark U.C.M."/>
            <person name="Besteiro S."/>
            <person name="Sicheritz-Ponten T."/>
            <person name="Noel C.J."/>
            <person name="Dacks J.B."/>
            <person name="Foster P.G."/>
            <person name="Simillion C."/>
            <person name="Van de Peer Y."/>
            <person name="Miranda-Saavedra D."/>
            <person name="Barton G.J."/>
            <person name="Westrop G.D."/>
            <person name="Mueller S."/>
            <person name="Dessi D."/>
            <person name="Fiori P.L."/>
            <person name="Ren Q."/>
            <person name="Paulsen I."/>
            <person name="Zhang H."/>
            <person name="Bastida-Corcuera F.D."/>
            <person name="Simoes-Barbosa A."/>
            <person name="Brown M.T."/>
            <person name="Hayes R.D."/>
            <person name="Mukherjee M."/>
            <person name="Okumura C.Y."/>
            <person name="Schneider R."/>
            <person name="Smith A.J."/>
            <person name="Vanacova S."/>
            <person name="Villalvazo M."/>
            <person name="Haas B.J."/>
            <person name="Pertea M."/>
            <person name="Feldblyum T.V."/>
            <person name="Utterback T.R."/>
            <person name="Shu C.L."/>
            <person name="Osoegawa K."/>
            <person name="de Jong P.J."/>
            <person name="Hrdy I."/>
            <person name="Horvathova L."/>
            <person name="Zubacova Z."/>
            <person name="Dolezal P."/>
            <person name="Malik S.B."/>
            <person name="Logsdon J.M. Jr."/>
            <person name="Henze K."/>
            <person name="Gupta A."/>
            <person name="Wang C.C."/>
            <person name="Dunne R.L."/>
            <person name="Upcroft J.A."/>
            <person name="Upcroft P."/>
            <person name="White O."/>
            <person name="Salzberg S.L."/>
            <person name="Tang P."/>
            <person name="Chiu C.-H."/>
            <person name="Lee Y.-S."/>
            <person name="Embley T.M."/>
            <person name="Coombs G.H."/>
            <person name="Mottram J.C."/>
            <person name="Tachezy J."/>
            <person name="Fraser-Liggett C.M."/>
            <person name="Johnson P.J."/>
        </authorList>
    </citation>
    <scope>NUCLEOTIDE SEQUENCE [LARGE SCALE GENOMIC DNA]</scope>
    <source>
        <strain evidence="2">G3</strain>
    </source>
</reference>
<reference evidence="2" key="1">
    <citation type="submission" date="2006-10" db="EMBL/GenBank/DDBJ databases">
        <authorList>
            <person name="Amadeo P."/>
            <person name="Zhao Q."/>
            <person name="Wortman J."/>
            <person name="Fraser-Liggett C."/>
            <person name="Carlton J."/>
        </authorList>
    </citation>
    <scope>NUCLEOTIDE SEQUENCE</scope>
    <source>
        <strain evidence="2">G3</strain>
    </source>
</reference>